<accession>A0AC61RFG5</accession>
<proteinExistence type="predicted"/>
<dbReference type="Proteomes" id="UP000306319">
    <property type="component" value="Unassembled WGS sequence"/>
</dbReference>
<organism evidence="1 2">
    <name type="scientific">Lepagella muris</name>
    <dbReference type="NCBI Taxonomy" id="3032870"/>
    <lineage>
        <taxon>Bacteria</taxon>
        <taxon>Pseudomonadati</taxon>
        <taxon>Bacteroidota</taxon>
        <taxon>Bacteroidia</taxon>
        <taxon>Bacteroidales</taxon>
        <taxon>Muribaculaceae</taxon>
        <taxon>Lepagella</taxon>
    </lineage>
</organism>
<dbReference type="EMBL" id="SRYB01000019">
    <property type="protein sequence ID" value="TGY77871.1"/>
    <property type="molecule type" value="Genomic_DNA"/>
</dbReference>
<protein>
    <submittedName>
        <fullName evidence="1">Uncharacterized protein</fullName>
    </submittedName>
</protein>
<evidence type="ECO:0000313" key="1">
    <source>
        <dbReference type="EMBL" id="TGY77871.1"/>
    </source>
</evidence>
<reference evidence="1" key="1">
    <citation type="submission" date="2019-04" db="EMBL/GenBank/DDBJ databases">
        <title>Microbes associate with the intestines of laboratory mice.</title>
        <authorList>
            <person name="Navarre W."/>
            <person name="Wong E."/>
            <person name="Huang K."/>
            <person name="Tropini C."/>
            <person name="Ng K."/>
            <person name="Yu B."/>
        </authorList>
    </citation>
    <scope>NUCLEOTIDE SEQUENCE</scope>
    <source>
        <strain evidence="1">NM04_E33</strain>
    </source>
</reference>
<name>A0AC61RFG5_9BACT</name>
<keyword evidence="2" id="KW-1185">Reference proteome</keyword>
<evidence type="ECO:0000313" key="2">
    <source>
        <dbReference type="Proteomes" id="UP000306319"/>
    </source>
</evidence>
<sequence length="269" mass="29130">MNKIFYLVILLSVSLCGWAQEINNYKVEVGQFDRVKVCDNVNVVYRCLPDSSGFIQYRGDKQFADAFIITPKNGNLKIQVSTEDVGHPDLPTLYIYSDFLTGVENASNFNFTVENPAACAEFKVTQVGNGSVRVENVKANKVIAGVATGNGSVNVSGTCKEAVLKMVGTGTISADRLEADVVQCKILGSGSIGCWPLQKLNVRGIGSTKVYYKGDPQVKKSGGGKLYPLPEGRTSGSYMEGNDSMKEESASQSEDEEDDGEEDDDDDDE</sequence>
<gene>
    <name evidence="1" type="ORF">E5331_12775</name>
</gene>
<comment type="caution">
    <text evidence="1">The sequence shown here is derived from an EMBL/GenBank/DDBJ whole genome shotgun (WGS) entry which is preliminary data.</text>
</comment>